<protein>
    <submittedName>
        <fullName evidence="2">Sigma 54 modulation/S30EA ribosomal C-terminal domain-containing protein</fullName>
    </submittedName>
</protein>
<dbReference type="InterPro" id="IPR032528">
    <property type="entry name" value="Ribosom_S30AE_C"/>
</dbReference>
<dbReference type="Gene3D" id="3.30.505.50">
    <property type="entry name" value="Sigma 54 modulation/S30EA ribosomal protein, C-terminal domain"/>
    <property type="match status" value="2"/>
</dbReference>
<dbReference type="Pfam" id="PF16321">
    <property type="entry name" value="Ribosom_S30AE_C"/>
    <property type="match status" value="1"/>
</dbReference>
<evidence type="ECO:0000259" key="1">
    <source>
        <dbReference type="Pfam" id="PF16321"/>
    </source>
</evidence>
<sequence>MVVHAPEPSSASELPNVTVLSGGSVSAPEAERVAFSVGRVLAHRGISEGARVRLTTANYGDGAVLVQVNFQVRDSATRLQTVIAGHHDLPTALLRLDRQIVRLCTQWRPRPWPDHTRRMLTAVPGGVISRRKPAPLLRGTPLAAVAMMDAMDYDVHLFTDAETGEDAVVYRAGPSGLRLARQRRMYPPGWSWAPATGAPQVPLIVNSRPTPTFSEADAVHWLCAHNLRFLFFSDPETGRGHLLYARHDGNLGLIRPDLRRE</sequence>
<keyword evidence="3" id="KW-1185">Reference proteome</keyword>
<dbReference type="InterPro" id="IPR050574">
    <property type="entry name" value="HPF/YfiA_ribosome-assoc"/>
</dbReference>
<feature type="domain" description="Sigma 54 modulation/S30EA ribosomal protein C-terminal" evidence="1">
    <location>
        <begin position="128"/>
        <end position="174"/>
    </location>
</feature>
<dbReference type="PANTHER" id="PTHR33231">
    <property type="entry name" value="30S RIBOSOMAL PROTEIN"/>
    <property type="match status" value="1"/>
</dbReference>
<dbReference type="Proteomes" id="UP001154266">
    <property type="component" value="Unassembled WGS sequence"/>
</dbReference>
<proteinExistence type="predicted"/>
<comment type="caution">
    <text evidence="2">The sequence shown here is derived from an EMBL/GenBank/DDBJ whole genome shotgun (WGS) entry which is preliminary data.</text>
</comment>
<evidence type="ECO:0000313" key="2">
    <source>
        <dbReference type="EMBL" id="MDG5486843.1"/>
    </source>
</evidence>
<dbReference type="InterPro" id="IPR038416">
    <property type="entry name" value="Ribosom_S30AE_C_sf"/>
</dbReference>
<name>A0ABT6GZI8_MYCGU</name>
<dbReference type="PANTHER" id="PTHR33231:SF1">
    <property type="entry name" value="30S RIBOSOMAL PROTEIN"/>
    <property type="match status" value="1"/>
</dbReference>
<evidence type="ECO:0000313" key="3">
    <source>
        <dbReference type="Proteomes" id="UP001154266"/>
    </source>
</evidence>
<accession>A0ABT6GZI8</accession>
<dbReference type="EMBL" id="JAKZMO010000046">
    <property type="protein sequence ID" value="MDG5486843.1"/>
    <property type="molecule type" value="Genomic_DNA"/>
</dbReference>
<organism evidence="2 3">
    <name type="scientific">Mycolicibacterium gadium</name>
    <name type="common">Mycobacterium gadium</name>
    <dbReference type="NCBI Taxonomy" id="1794"/>
    <lineage>
        <taxon>Bacteria</taxon>
        <taxon>Bacillati</taxon>
        <taxon>Actinomycetota</taxon>
        <taxon>Actinomycetes</taxon>
        <taxon>Mycobacteriales</taxon>
        <taxon>Mycobacteriaceae</taxon>
        <taxon>Mycolicibacterium</taxon>
    </lineage>
</organism>
<reference evidence="2" key="1">
    <citation type="journal article" date="2023" name="Environ. Microbiol.">
        <title>The 2-methylpropene degradation pathway in Mycobacteriaceae family strains.</title>
        <authorList>
            <person name="Helbich S."/>
            <person name="Barrantes I."/>
            <person name="Dos Anjos Borges L.G."/>
            <person name="Pieper D.H."/>
            <person name="Vainshtein Y."/>
            <person name="Sohn K."/>
            <person name="Engesser K.H."/>
        </authorList>
    </citation>
    <scope>NUCLEOTIDE SEQUENCE</scope>
    <source>
        <strain evidence="2">IBE100</strain>
    </source>
</reference>
<gene>
    <name evidence="2" type="ORF">MNO81_28970</name>
</gene>